<name>E3HAL7_ILYPC</name>
<feature type="domain" description="Peptidase M50" evidence="14">
    <location>
        <begin position="159"/>
        <end position="221"/>
    </location>
</feature>
<evidence type="ECO:0000256" key="6">
    <source>
        <dbReference type="ARBA" id="ARBA00022692"/>
    </source>
</evidence>
<evidence type="ECO:0000256" key="5">
    <source>
        <dbReference type="ARBA" id="ARBA00022670"/>
    </source>
</evidence>
<evidence type="ECO:0000256" key="1">
    <source>
        <dbReference type="ARBA" id="ARBA00001947"/>
    </source>
</evidence>
<comment type="subcellular location">
    <subcellularLocation>
        <location evidence="2">Cell membrane</location>
        <topology evidence="2">Multi-pass membrane protein</topology>
    </subcellularLocation>
</comment>
<evidence type="ECO:0000256" key="4">
    <source>
        <dbReference type="ARBA" id="ARBA00022475"/>
    </source>
</evidence>
<keyword evidence="6 13" id="KW-0812">Transmembrane</keyword>
<dbReference type="OrthoDB" id="9800627at2"/>
<evidence type="ECO:0000256" key="3">
    <source>
        <dbReference type="ARBA" id="ARBA00007931"/>
    </source>
</evidence>
<comment type="cofactor">
    <cofactor evidence="1">
        <name>Zn(2+)</name>
        <dbReference type="ChEBI" id="CHEBI:29105"/>
    </cofactor>
</comment>
<dbReference type="EMBL" id="CP002281">
    <property type="protein sequence ID" value="ADO83204.1"/>
    <property type="molecule type" value="Genomic_DNA"/>
</dbReference>
<sequence length="245" mass="27321">MKNFIKEFKYLNSNAPTSTKVIYGIIAGLLLLTMVKKLVVQPFTGVMIGILIFSVMLHEIAHGLAAYKNGDPTAKNAGRLTLNPIKHLDPLGTLLPIFLIATGATFVIGWAKPVPVNYRNLRDKKWGVFQVSVAGVLTNFILAFIGATMFKFMGPFLYEMNLIAAVSYLIRINLVLGIFNLIPIPPLDGSKVFSSLGSYRVKEIFYSMESYGFYIIIALAWFGLLWDIINPFYQLAVKLLNAYIN</sequence>
<dbReference type="GO" id="GO:0005886">
    <property type="term" value="C:plasma membrane"/>
    <property type="evidence" value="ECO:0007669"/>
    <property type="project" value="UniProtKB-SubCell"/>
</dbReference>
<reference evidence="15 16" key="1">
    <citation type="journal article" date="2010" name="Stand. Genomic Sci.">
        <title>Complete genome sequence of Ilyobacter polytropus type strain (CuHbu1).</title>
        <authorList>
            <person name="Sikorski J."/>
            <person name="Chertkov O."/>
            <person name="Lapidus A."/>
            <person name="Nolan M."/>
            <person name="Lucas S."/>
            <person name="Del Rio T.G."/>
            <person name="Tice H."/>
            <person name="Cheng J.F."/>
            <person name="Tapia R."/>
            <person name="Han C."/>
            <person name="Goodwin L."/>
            <person name="Pitluck S."/>
            <person name="Liolios K."/>
            <person name="Ivanova N."/>
            <person name="Mavromatis K."/>
            <person name="Mikhailova N."/>
            <person name="Pati A."/>
            <person name="Chen A."/>
            <person name="Palaniappan K."/>
            <person name="Land M."/>
            <person name="Hauser L."/>
            <person name="Chang Y.J."/>
            <person name="Jeffries C.D."/>
            <person name="Brambilla E."/>
            <person name="Yasawong M."/>
            <person name="Rohde M."/>
            <person name="Pukall R."/>
            <person name="Spring S."/>
            <person name="Goker M."/>
            <person name="Woyke T."/>
            <person name="Bristow J."/>
            <person name="Eisen J.A."/>
            <person name="Markowitz V."/>
            <person name="Hugenholtz P."/>
            <person name="Kyrpides N.C."/>
            <person name="Klenk H.P."/>
        </authorList>
    </citation>
    <scope>NUCLEOTIDE SEQUENCE [LARGE SCALE GENOMIC DNA]</scope>
    <source>
        <strain evidence="16">ATCC 51220 / DSM 2926 / LMG 16218 / CuHBu1</strain>
    </source>
</reference>
<dbReference type="InterPro" id="IPR044537">
    <property type="entry name" value="Rip2-like"/>
</dbReference>
<feature type="transmembrane region" description="Helical" evidence="13">
    <location>
        <begin position="46"/>
        <end position="67"/>
    </location>
</feature>
<dbReference type="AlphaFoldDB" id="E3HAL7"/>
<keyword evidence="16" id="KW-1185">Reference proteome</keyword>
<gene>
    <name evidence="15" type="ordered locus">Ilyop_1424</name>
</gene>
<feature type="transmembrane region" description="Helical" evidence="13">
    <location>
        <begin position="162"/>
        <end position="184"/>
    </location>
</feature>
<keyword evidence="7" id="KW-0479">Metal-binding</keyword>
<organism evidence="15 16">
    <name type="scientific">Ilyobacter polytropus (strain ATCC 51220 / DSM 2926 / LMG 16218 / CuHBu1)</name>
    <dbReference type="NCBI Taxonomy" id="572544"/>
    <lineage>
        <taxon>Bacteria</taxon>
        <taxon>Fusobacteriati</taxon>
        <taxon>Fusobacteriota</taxon>
        <taxon>Fusobacteriia</taxon>
        <taxon>Fusobacteriales</taxon>
        <taxon>Fusobacteriaceae</taxon>
        <taxon>Ilyobacter</taxon>
    </lineage>
</organism>
<evidence type="ECO:0000313" key="15">
    <source>
        <dbReference type="EMBL" id="ADO83204.1"/>
    </source>
</evidence>
<dbReference type="eggNOG" id="COG1994">
    <property type="taxonomic scope" value="Bacteria"/>
</dbReference>
<evidence type="ECO:0000256" key="8">
    <source>
        <dbReference type="ARBA" id="ARBA00022801"/>
    </source>
</evidence>
<keyword evidence="11" id="KW-0482">Metalloprotease</keyword>
<comment type="similarity">
    <text evidence="3">Belongs to the peptidase M50B family.</text>
</comment>
<dbReference type="InterPro" id="IPR052348">
    <property type="entry name" value="Metallopeptidase_M50B"/>
</dbReference>
<evidence type="ECO:0000256" key="10">
    <source>
        <dbReference type="ARBA" id="ARBA00022989"/>
    </source>
</evidence>
<dbReference type="Pfam" id="PF02163">
    <property type="entry name" value="Peptidase_M50"/>
    <property type="match status" value="2"/>
</dbReference>
<evidence type="ECO:0000256" key="12">
    <source>
        <dbReference type="ARBA" id="ARBA00023136"/>
    </source>
</evidence>
<keyword evidence="12 13" id="KW-0472">Membrane</keyword>
<evidence type="ECO:0000256" key="2">
    <source>
        <dbReference type="ARBA" id="ARBA00004651"/>
    </source>
</evidence>
<feature type="transmembrane region" description="Helical" evidence="13">
    <location>
        <begin position="131"/>
        <end position="150"/>
    </location>
</feature>
<dbReference type="Proteomes" id="UP000006875">
    <property type="component" value="Chromosome"/>
</dbReference>
<dbReference type="GO" id="GO:0008237">
    <property type="term" value="F:metallopeptidase activity"/>
    <property type="evidence" value="ECO:0007669"/>
    <property type="project" value="UniProtKB-KW"/>
</dbReference>
<dbReference type="KEGG" id="ipo:Ilyop_1424"/>
<dbReference type="CDD" id="cd06158">
    <property type="entry name" value="S2P-M50_like_1"/>
    <property type="match status" value="1"/>
</dbReference>
<feature type="transmembrane region" description="Helical" evidence="13">
    <location>
        <begin position="21"/>
        <end position="40"/>
    </location>
</feature>
<evidence type="ECO:0000259" key="14">
    <source>
        <dbReference type="Pfam" id="PF02163"/>
    </source>
</evidence>
<feature type="domain" description="Peptidase M50" evidence="14">
    <location>
        <begin position="48"/>
        <end position="151"/>
    </location>
</feature>
<keyword evidence="5" id="KW-0645">Protease</keyword>
<evidence type="ECO:0000256" key="9">
    <source>
        <dbReference type="ARBA" id="ARBA00022833"/>
    </source>
</evidence>
<keyword evidence="4" id="KW-1003">Cell membrane</keyword>
<evidence type="ECO:0000313" key="16">
    <source>
        <dbReference type="Proteomes" id="UP000006875"/>
    </source>
</evidence>
<dbReference type="STRING" id="572544.Ilyop_1424"/>
<feature type="transmembrane region" description="Helical" evidence="13">
    <location>
        <begin position="88"/>
        <end position="111"/>
    </location>
</feature>
<evidence type="ECO:0000256" key="11">
    <source>
        <dbReference type="ARBA" id="ARBA00023049"/>
    </source>
</evidence>
<feature type="transmembrane region" description="Helical" evidence="13">
    <location>
        <begin position="204"/>
        <end position="226"/>
    </location>
</feature>
<dbReference type="PANTHER" id="PTHR35864">
    <property type="entry name" value="ZINC METALLOPROTEASE MJ0611-RELATED"/>
    <property type="match status" value="1"/>
</dbReference>
<dbReference type="GO" id="GO:0006508">
    <property type="term" value="P:proteolysis"/>
    <property type="evidence" value="ECO:0007669"/>
    <property type="project" value="UniProtKB-KW"/>
</dbReference>
<keyword evidence="10 13" id="KW-1133">Transmembrane helix</keyword>
<dbReference type="RefSeq" id="WP_013387871.1">
    <property type="nucleotide sequence ID" value="NC_014632.1"/>
</dbReference>
<proteinExistence type="inferred from homology"/>
<dbReference type="GO" id="GO:0046872">
    <property type="term" value="F:metal ion binding"/>
    <property type="evidence" value="ECO:0007669"/>
    <property type="project" value="UniProtKB-KW"/>
</dbReference>
<dbReference type="HOGENOM" id="CLU_086979_0_0_0"/>
<accession>E3HAL7</accession>
<dbReference type="PANTHER" id="PTHR35864:SF1">
    <property type="entry name" value="ZINC METALLOPROTEASE YWHC-RELATED"/>
    <property type="match status" value="1"/>
</dbReference>
<keyword evidence="9" id="KW-0862">Zinc</keyword>
<keyword evidence="8" id="KW-0378">Hydrolase</keyword>
<protein>
    <submittedName>
        <fullName evidence="15">Peptidase M50</fullName>
    </submittedName>
</protein>
<evidence type="ECO:0000256" key="13">
    <source>
        <dbReference type="SAM" id="Phobius"/>
    </source>
</evidence>
<evidence type="ECO:0000256" key="7">
    <source>
        <dbReference type="ARBA" id="ARBA00022723"/>
    </source>
</evidence>
<dbReference type="InterPro" id="IPR008915">
    <property type="entry name" value="Peptidase_M50"/>
</dbReference>